<feature type="transmembrane region" description="Helical" evidence="1">
    <location>
        <begin position="284"/>
        <end position="302"/>
    </location>
</feature>
<evidence type="ECO:0000313" key="4">
    <source>
        <dbReference type="EMBL" id="MDF1610899.1"/>
    </source>
</evidence>
<dbReference type="Gene3D" id="3.40.50.720">
    <property type="entry name" value="NAD(P)-binding Rossmann-like Domain"/>
    <property type="match status" value="1"/>
</dbReference>
<name>A0AAE3NYN1_9BACT</name>
<dbReference type="PANTHER" id="PTHR43179">
    <property type="entry name" value="RHAMNOSYLTRANSFERASE WBBL"/>
    <property type="match status" value="1"/>
</dbReference>
<keyword evidence="1" id="KW-0472">Membrane</keyword>
<dbReference type="InterPro" id="IPR029044">
    <property type="entry name" value="Nucleotide-diphossugar_trans"/>
</dbReference>
<evidence type="ECO:0000313" key="5">
    <source>
        <dbReference type="Proteomes" id="UP001221302"/>
    </source>
</evidence>
<dbReference type="GO" id="GO:0016757">
    <property type="term" value="F:glycosyltransferase activity"/>
    <property type="evidence" value="ECO:0007669"/>
    <property type="project" value="UniProtKB-KW"/>
</dbReference>
<dbReference type="RefSeq" id="WP_321534665.1">
    <property type="nucleotide sequence ID" value="NZ_JARGDL010000002.1"/>
</dbReference>
<organism evidence="4 5">
    <name type="scientific">Stygiobacter electus</name>
    <dbReference type="NCBI Taxonomy" id="3032292"/>
    <lineage>
        <taxon>Bacteria</taxon>
        <taxon>Pseudomonadati</taxon>
        <taxon>Ignavibacteriota</taxon>
        <taxon>Ignavibacteria</taxon>
        <taxon>Ignavibacteriales</taxon>
        <taxon>Melioribacteraceae</taxon>
        <taxon>Stygiobacter</taxon>
    </lineage>
</organism>
<evidence type="ECO:0000259" key="3">
    <source>
        <dbReference type="Pfam" id="PF02397"/>
    </source>
</evidence>
<dbReference type="Pfam" id="PF02397">
    <property type="entry name" value="Bac_transf"/>
    <property type="match status" value="1"/>
</dbReference>
<dbReference type="InterPro" id="IPR003362">
    <property type="entry name" value="Bact_transf"/>
</dbReference>
<gene>
    <name evidence="4" type="ORF">P0M35_01940</name>
</gene>
<dbReference type="PANTHER" id="PTHR43179:SF7">
    <property type="entry name" value="RHAMNOSYLTRANSFERASE WBBL"/>
    <property type="match status" value="1"/>
</dbReference>
<keyword evidence="4" id="KW-0808">Transferase</keyword>
<evidence type="ECO:0000259" key="2">
    <source>
        <dbReference type="Pfam" id="PF00535"/>
    </source>
</evidence>
<sequence length="662" mass="75861">MIDLSIIIVNYNVKEFVLNLLESILKAKNSLSLEIFVVDNNSSDGSVEAIAEKFPNVKLIQNKKNVGFGSANNQALKIATGKYLLMINPDTIVKEDTLVKMIKFFEENENCGIAGCKVLNVDGSLQLACRRSFPGPWTSFTKVMGLSSLFPKSKIFAKYNLTYLDENKTYEVDAVSGAFMMMRKSVYDKIGGFDEQFFMYGEDLDLCYRTQKACYKVFYFHETEIIHYKGESTKRSSVDETKLFYDAMHLFVRKHLSTSFIVELILQLAILFRKIFAFANVYKIVILSSIIDFILFSLAIILAEKFYLLPRTHGFPYYALPWVYFVPSLLQVLISFLVGAYKKNSLLIFRTVLSLIVGLLFLSSITFFFKQYAFSRAVVLIVFLVSLISFSFYRIFLKVVFKIGLDVDTKKSKTLIVGTKKNSEEIANKLKSNVHKLFDIVGFIGLEQRNIGDKVGDYKILGSTENLMKIIIDNKIEKVIFVSEELSFNQMFSVVSECQGTNVEFLVAGKEMDYLVGKSSITMLDDIPLLKVQYNVSMLSNRIIKRIFDLTFSILFLILLYPFIYLFYKISYRKSSFINFILKIPSVCVGKLSLVGPYNSSFYDNLYVGKIGLTGFWFTESIDLNDDDELKKLDIYYAKNQSVWLDIEILGKSFSKMFFKTE</sequence>
<keyword evidence="4" id="KW-0328">Glycosyltransferase</keyword>
<keyword evidence="1" id="KW-1133">Transmembrane helix</keyword>
<dbReference type="Gene3D" id="3.90.550.10">
    <property type="entry name" value="Spore Coat Polysaccharide Biosynthesis Protein SpsA, Chain A"/>
    <property type="match status" value="1"/>
</dbReference>
<dbReference type="EMBL" id="JARGDL010000002">
    <property type="protein sequence ID" value="MDF1610899.1"/>
    <property type="molecule type" value="Genomic_DNA"/>
</dbReference>
<keyword evidence="5" id="KW-1185">Reference proteome</keyword>
<dbReference type="InterPro" id="IPR001173">
    <property type="entry name" value="Glyco_trans_2-like"/>
</dbReference>
<dbReference type="EC" id="2.4.-.-" evidence="4"/>
<protein>
    <submittedName>
        <fullName evidence="4">Glycosyltransferase</fullName>
        <ecNumber evidence="4">2.4.-.-</ecNumber>
    </submittedName>
</protein>
<feature type="transmembrane region" description="Helical" evidence="1">
    <location>
        <begin position="347"/>
        <end position="368"/>
    </location>
</feature>
<feature type="transmembrane region" description="Helical" evidence="1">
    <location>
        <begin position="547"/>
        <end position="568"/>
    </location>
</feature>
<evidence type="ECO:0000256" key="1">
    <source>
        <dbReference type="SAM" id="Phobius"/>
    </source>
</evidence>
<reference evidence="4" key="1">
    <citation type="submission" date="2023-03" db="EMBL/GenBank/DDBJ databases">
        <title>Stygiobacter electus gen. nov., sp. nov., facultatively anaerobic thermotolerant bacterium of the class Ignavibacteria from a well of Yessentuki mineral water deposit.</title>
        <authorList>
            <person name="Podosokorskaya O.A."/>
            <person name="Elcheninov A.G."/>
            <person name="Petrova N.F."/>
            <person name="Zavarzina D.G."/>
            <person name="Kublanov I.V."/>
            <person name="Merkel A.Y."/>
        </authorList>
    </citation>
    <scope>NUCLEOTIDE SEQUENCE</scope>
    <source>
        <strain evidence="4">09-Me</strain>
    </source>
</reference>
<feature type="transmembrane region" description="Helical" evidence="1">
    <location>
        <begin position="255"/>
        <end position="272"/>
    </location>
</feature>
<dbReference type="SUPFAM" id="SSF53448">
    <property type="entry name" value="Nucleotide-diphospho-sugar transferases"/>
    <property type="match status" value="1"/>
</dbReference>
<feature type="domain" description="Glycosyltransferase 2-like" evidence="2">
    <location>
        <begin position="5"/>
        <end position="190"/>
    </location>
</feature>
<accession>A0AAE3NYN1</accession>
<dbReference type="AlphaFoldDB" id="A0AAE3NYN1"/>
<dbReference type="Proteomes" id="UP001221302">
    <property type="component" value="Unassembled WGS sequence"/>
</dbReference>
<keyword evidence="1" id="KW-0812">Transmembrane</keyword>
<feature type="transmembrane region" description="Helical" evidence="1">
    <location>
        <begin position="322"/>
        <end position="340"/>
    </location>
</feature>
<feature type="transmembrane region" description="Helical" evidence="1">
    <location>
        <begin position="374"/>
        <end position="393"/>
    </location>
</feature>
<comment type="caution">
    <text evidence="4">The sequence shown here is derived from an EMBL/GenBank/DDBJ whole genome shotgun (WGS) entry which is preliminary data.</text>
</comment>
<dbReference type="Pfam" id="PF00535">
    <property type="entry name" value="Glycos_transf_2"/>
    <property type="match status" value="1"/>
</dbReference>
<dbReference type="CDD" id="cd04186">
    <property type="entry name" value="GT_2_like_c"/>
    <property type="match status" value="1"/>
</dbReference>
<dbReference type="Pfam" id="PF13727">
    <property type="entry name" value="CoA_binding_3"/>
    <property type="match status" value="1"/>
</dbReference>
<feature type="domain" description="Bacterial sugar transferase" evidence="3">
    <location>
        <begin position="586"/>
        <end position="658"/>
    </location>
</feature>
<proteinExistence type="predicted"/>